<sequence length="206" mass="22998">MSKATSFKNICPTGLSIENNVKTSKVGRLIFAKHDDKNLIFQTPKLSLAWDADARLNKFGKVNCCLPLSLSGEAALPFKRWLVQVECEIKRLIGLNRTALLGDTSPIYLERMSIVKEPASSGRHLSTTVLPRMPFDDESLLIKTPVVDPSGKRLDAEEVLKKDAEVIAILRLEFIHVGDDSVSVRLVTEKVCVFPKKEIEFDFSEV</sequence>
<evidence type="ECO:0000313" key="1">
    <source>
        <dbReference type="EMBL" id="KAG5177497.1"/>
    </source>
</evidence>
<comment type="caution">
    <text evidence="1">The sequence shown here is derived from an EMBL/GenBank/DDBJ whole genome shotgun (WGS) entry which is preliminary data.</text>
</comment>
<gene>
    <name evidence="1" type="ORF">JKP88DRAFT_274161</name>
</gene>
<dbReference type="EMBL" id="JAFCMP010000525">
    <property type="protein sequence ID" value="KAG5177497.1"/>
    <property type="molecule type" value="Genomic_DNA"/>
</dbReference>
<keyword evidence="2" id="KW-1185">Reference proteome</keyword>
<protein>
    <submittedName>
        <fullName evidence="1">Uncharacterized protein</fullName>
    </submittedName>
</protein>
<evidence type="ECO:0000313" key="2">
    <source>
        <dbReference type="Proteomes" id="UP000664859"/>
    </source>
</evidence>
<dbReference type="AlphaFoldDB" id="A0A835YLD6"/>
<organism evidence="1 2">
    <name type="scientific">Tribonema minus</name>
    <dbReference type="NCBI Taxonomy" id="303371"/>
    <lineage>
        <taxon>Eukaryota</taxon>
        <taxon>Sar</taxon>
        <taxon>Stramenopiles</taxon>
        <taxon>Ochrophyta</taxon>
        <taxon>PX clade</taxon>
        <taxon>Xanthophyceae</taxon>
        <taxon>Tribonematales</taxon>
        <taxon>Tribonemataceae</taxon>
        <taxon>Tribonema</taxon>
    </lineage>
</organism>
<name>A0A835YLD6_9STRA</name>
<reference evidence="1" key="1">
    <citation type="submission" date="2021-02" db="EMBL/GenBank/DDBJ databases">
        <title>First Annotated Genome of the Yellow-green Alga Tribonema minus.</title>
        <authorList>
            <person name="Mahan K.M."/>
        </authorList>
    </citation>
    <scope>NUCLEOTIDE SEQUENCE</scope>
    <source>
        <strain evidence="1">UTEX B ZZ1240</strain>
    </source>
</reference>
<accession>A0A835YLD6</accession>
<dbReference type="Proteomes" id="UP000664859">
    <property type="component" value="Unassembled WGS sequence"/>
</dbReference>
<proteinExistence type="predicted"/>